<feature type="domain" description="Reverse transcriptase zinc-binding" evidence="1">
    <location>
        <begin position="40"/>
        <end position="133"/>
    </location>
</feature>
<dbReference type="Proteomes" id="UP001281410">
    <property type="component" value="Unassembled WGS sequence"/>
</dbReference>
<comment type="caution">
    <text evidence="2">The sequence shown here is derived from an EMBL/GenBank/DDBJ whole genome shotgun (WGS) entry which is preliminary data.</text>
</comment>
<dbReference type="AlphaFoldDB" id="A0AAE0E5I5"/>
<evidence type="ECO:0000313" key="2">
    <source>
        <dbReference type="EMBL" id="KAK3211776.1"/>
    </source>
</evidence>
<accession>A0AAE0E5I5</accession>
<organism evidence="2 3">
    <name type="scientific">Dipteronia sinensis</name>
    <dbReference type="NCBI Taxonomy" id="43782"/>
    <lineage>
        <taxon>Eukaryota</taxon>
        <taxon>Viridiplantae</taxon>
        <taxon>Streptophyta</taxon>
        <taxon>Embryophyta</taxon>
        <taxon>Tracheophyta</taxon>
        <taxon>Spermatophyta</taxon>
        <taxon>Magnoliopsida</taxon>
        <taxon>eudicotyledons</taxon>
        <taxon>Gunneridae</taxon>
        <taxon>Pentapetalae</taxon>
        <taxon>rosids</taxon>
        <taxon>malvids</taxon>
        <taxon>Sapindales</taxon>
        <taxon>Sapindaceae</taxon>
        <taxon>Hippocastanoideae</taxon>
        <taxon>Acereae</taxon>
        <taxon>Dipteronia</taxon>
    </lineage>
</organism>
<dbReference type="InterPro" id="IPR026960">
    <property type="entry name" value="RVT-Znf"/>
</dbReference>
<sequence>MEKLNRILLPADKEAILSIPVSWSGGQDSLRWHFEKMRVFTVKSGYCLALNDRIQGSVSNLSKSHNWWNLLWSLVLPPKVKIFIWRACLNVVPSLENLYHRKIAAAPSCTRCASHVESTSHALFGCKAARRVWTASHCSGFLALVRRLPVMDALQFLASHLSLDDFGLTCMVAWAIWEDRNALLNCGTTKEPEMVIAKATTLVDEFKGSKCALCPQVSPTAVNGP</sequence>
<dbReference type="EMBL" id="JANJYJ010000005">
    <property type="protein sequence ID" value="KAK3211776.1"/>
    <property type="molecule type" value="Genomic_DNA"/>
</dbReference>
<proteinExistence type="predicted"/>
<evidence type="ECO:0000313" key="3">
    <source>
        <dbReference type="Proteomes" id="UP001281410"/>
    </source>
</evidence>
<keyword evidence="3" id="KW-1185">Reference proteome</keyword>
<evidence type="ECO:0000259" key="1">
    <source>
        <dbReference type="Pfam" id="PF13966"/>
    </source>
</evidence>
<name>A0AAE0E5I5_9ROSI</name>
<reference evidence="2" key="1">
    <citation type="journal article" date="2023" name="Plant J.">
        <title>Genome sequences and population genomics provide insights into the demographic history, inbreeding, and mutation load of two 'living fossil' tree species of Dipteronia.</title>
        <authorList>
            <person name="Feng Y."/>
            <person name="Comes H.P."/>
            <person name="Chen J."/>
            <person name="Zhu S."/>
            <person name="Lu R."/>
            <person name="Zhang X."/>
            <person name="Li P."/>
            <person name="Qiu J."/>
            <person name="Olsen K.M."/>
            <person name="Qiu Y."/>
        </authorList>
    </citation>
    <scope>NUCLEOTIDE SEQUENCE</scope>
    <source>
        <strain evidence="2">NBL</strain>
    </source>
</reference>
<protein>
    <recommendedName>
        <fullName evidence="1">Reverse transcriptase zinc-binding domain-containing protein</fullName>
    </recommendedName>
</protein>
<gene>
    <name evidence="2" type="ORF">Dsin_016482</name>
</gene>
<dbReference type="Pfam" id="PF13966">
    <property type="entry name" value="zf-RVT"/>
    <property type="match status" value="1"/>
</dbReference>